<proteinExistence type="predicted"/>
<dbReference type="Proteomes" id="UP000001847">
    <property type="component" value="Chromosome II"/>
</dbReference>
<gene>
    <name evidence="3" type="ordered locus">LEPBI_II0181</name>
</gene>
<evidence type="ECO:0000313" key="4">
    <source>
        <dbReference type="Proteomes" id="UP000001847"/>
    </source>
</evidence>
<accession>B0SU30</accession>
<feature type="repeat" description="ANK" evidence="1">
    <location>
        <begin position="85"/>
        <end position="117"/>
    </location>
</feature>
<dbReference type="KEGG" id="lbi:LEPBI_II0181"/>
<dbReference type="STRING" id="456481.LEPBI_II0181"/>
<dbReference type="PROSITE" id="PS52015">
    <property type="entry name" value="TONB_CTD"/>
    <property type="match status" value="1"/>
</dbReference>
<evidence type="ECO:0000256" key="1">
    <source>
        <dbReference type="PROSITE-ProRule" id="PRU00023"/>
    </source>
</evidence>
<dbReference type="AlphaFoldDB" id="B0SU30"/>
<dbReference type="BioCyc" id="LBIF456481:LEPBI_RS17950-MONOMER"/>
<sequence>MKQQGTILIIAFATFMCKSLTLSEKDKAFYNSYYKYCLESNELEIKSVNDSKYNSCLADAVLNNRKQLIDRILSQKPNVNYHDRNGFTALYYAAFFGEFDLMQKLISLGANKSLIFNGKNIQEIYNDKYLEKDNEPYLEENTAGLLKPFPKVHLQLRDLYPQKFKDLKSNRIVLLKLKIFKNGRVDSVEVLNKDIEQEFIDSAFIILSRTTFSPGVYKNKNVNCIHTIPINFSMDEEED</sequence>
<organism evidence="3 4">
    <name type="scientific">Leptospira biflexa serovar Patoc (strain Patoc 1 / ATCC 23582 / Paris)</name>
    <dbReference type="NCBI Taxonomy" id="456481"/>
    <lineage>
        <taxon>Bacteria</taxon>
        <taxon>Pseudomonadati</taxon>
        <taxon>Spirochaetota</taxon>
        <taxon>Spirochaetia</taxon>
        <taxon>Leptospirales</taxon>
        <taxon>Leptospiraceae</taxon>
        <taxon>Leptospira</taxon>
    </lineage>
</organism>
<dbReference type="PROSITE" id="PS50088">
    <property type="entry name" value="ANK_REPEAT"/>
    <property type="match status" value="1"/>
</dbReference>
<feature type="domain" description="TonB C-terminal" evidence="2">
    <location>
        <begin position="145"/>
        <end position="239"/>
    </location>
</feature>
<dbReference type="InterPro" id="IPR002110">
    <property type="entry name" value="Ankyrin_rpt"/>
</dbReference>
<evidence type="ECO:0000313" key="3">
    <source>
        <dbReference type="EMBL" id="ABZ99714.1"/>
    </source>
</evidence>
<dbReference type="GO" id="GO:0055085">
    <property type="term" value="P:transmembrane transport"/>
    <property type="evidence" value="ECO:0007669"/>
    <property type="project" value="InterPro"/>
</dbReference>
<keyword evidence="1" id="KW-0040">ANK repeat</keyword>
<dbReference type="OrthoDB" id="5657095at2"/>
<dbReference type="Gene3D" id="1.25.40.20">
    <property type="entry name" value="Ankyrin repeat-containing domain"/>
    <property type="match status" value="1"/>
</dbReference>
<keyword evidence="4" id="KW-1185">Reference proteome</keyword>
<dbReference type="InterPro" id="IPR036770">
    <property type="entry name" value="Ankyrin_rpt-contain_sf"/>
</dbReference>
<dbReference type="InterPro" id="IPR037682">
    <property type="entry name" value="TonB_C"/>
</dbReference>
<dbReference type="SUPFAM" id="SSF74653">
    <property type="entry name" value="TolA/TonB C-terminal domain"/>
    <property type="match status" value="1"/>
</dbReference>
<protein>
    <recommendedName>
        <fullName evidence="2">TonB C-terminal domain-containing protein</fullName>
    </recommendedName>
</protein>
<dbReference type="Pfam" id="PF13637">
    <property type="entry name" value="Ank_4"/>
    <property type="match status" value="1"/>
</dbReference>
<evidence type="ECO:0000259" key="2">
    <source>
        <dbReference type="PROSITE" id="PS52015"/>
    </source>
</evidence>
<dbReference type="SMART" id="SM00248">
    <property type="entry name" value="ANK"/>
    <property type="match status" value="2"/>
</dbReference>
<name>B0SU30_LEPBP</name>
<dbReference type="SUPFAM" id="SSF48403">
    <property type="entry name" value="Ankyrin repeat"/>
    <property type="match status" value="1"/>
</dbReference>
<dbReference type="Gene3D" id="3.30.1150.10">
    <property type="match status" value="1"/>
</dbReference>
<dbReference type="HOGENOM" id="CLU_1159939_0_0_12"/>
<reference evidence="3 4" key="1">
    <citation type="journal article" date="2008" name="PLoS ONE">
        <title>Genome sequence of the saprophyte Leptospira biflexa provides insights into the evolution of Leptospira and the pathogenesis of leptospirosis.</title>
        <authorList>
            <person name="Picardeau M."/>
            <person name="Bulach D.M."/>
            <person name="Bouchier C."/>
            <person name="Zuerner R.L."/>
            <person name="Zidane N."/>
            <person name="Wilson P.J."/>
            <person name="Creno S."/>
            <person name="Kuczek E.S."/>
            <person name="Bommezzadri S."/>
            <person name="Davis J.C."/>
            <person name="McGrath A."/>
            <person name="Johnson M.J."/>
            <person name="Boursaux-Eude C."/>
            <person name="Seemann T."/>
            <person name="Rouy Z."/>
            <person name="Coppel R.L."/>
            <person name="Rood J.I."/>
            <person name="Lajus A."/>
            <person name="Davies J.K."/>
            <person name="Medigue C."/>
            <person name="Adler B."/>
        </authorList>
    </citation>
    <scope>NUCLEOTIDE SEQUENCE [LARGE SCALE GENOMIC DNA]</scope>
    <source>
        <strain evidence="4">Patoc 1 / ATCC 23582 / Paris</strain>
    </source>
</reference>
<dbReference type="RefSeq" id="WP_012476652.1">
    <property type="nucleotide sequence ID" value="NC_010843.1"/>
</dbReference>
<dbReference type="Pfam" id="PF03544">
    <property type="entry name" value="TonB_C"/>
    <property type="match status" value="1"/>
</dbReference>
<dbReference type="PROSITE" id="PS50297">
    <property type="entry name" value="ANK_REP_REGION"/>
    <property type="match status" value="1"/>
</dbReference>
<dbReference type="EMBL" id="CP000787">
    <property type="protein sequence ID" value="ABZ99714.1"/>
    <property type="molecule type" value="Genomic_DNA"/>
</dbReference>